<name>A0ABN1W5P2_9ACTN</name>
<evidence type="ECO:0000313" key="3">
    <source>
        <dbReference type="Proteomes" id="UP001500037"/>
    </source>
</evidence>
<evidence type="ECO:0000313" key="2">
    <source>
        <dbReference type="EMBL" id="GAA1229818.1"/>
    </source>
</evidence>
<dbReference type="Pfam" id="PF12146">
    <property type="entry name" value="Hydrolase_4"/>
    <property type="match status" value="1"/>
</dbReference>
<dbReference type="Gene3D" id="3.40.50.1820">
    <property type="entry name" value="alpha/beta hydrolase"/>
    <property type="match status" value="1"/>
</dbReference>
<evidence type="ECO:0000259" key="1">
    <source>
        <dbReference type="Pfam" id="PF12146"/>
    </source>
</evidence>
<dbReference type="InterPro" id="IPR029058">
    <property type="entry name" value="AB_hydrolase_fold"/>
</dbReference>
<protein>
    <recommendedName>
        <fullName evidence="1">Serine aminopeptidase S33 domain-containing protein</fullName>
    </recommendedName>
</protein>
<reference evidence="2 3" key="1">
    <citation type="journal article" date="2019" name="Int. J. Syst. Evol. Microbiol.">
        <title>The Global Catalogue of Microorganisms (GCM) 10K type strain sequencing project: providing services to taxonomists for standard genome sequencing and annotation.</title>
        <authorList>
            <consortium name="The Broad Institute Genomics Platform"/>
            <consortium name="The Broad Institute Genome Sequencing Center for Infectious Disease"/>
            <person name="Wu L."/>
            <person name="Ma J."/>
        </authorList>
    </citation>
    <scope>NUCLEOTIDE SEQUENCE [LARGE SCALE GENOMIC DNA]</scope>
    <source>
        <strain evidence="2 3">JCM 13004</strain>
    </source>
</reference>
<gene>
    <name evidence="2" type="ORF">GCM10009665_20320</name>
</gene>
<keyword evidence="3" id="KW-1185">Reference proteome</keyword>
<dbReference type="SUPFAM" id="SSF53474">
    <property type="entry name" value="alpha/beta-Hydrolases"/>
    <property type="match status" value="1"/>
</dbReference>
<dbReference type="Proteomes" id="UP001500037">
    <property type="component" value="Unassembled WGS sequence"/>
</dbReference>
<comment type="caution">
    <text evidence="2">The sequence shown here is derived from an EMBL/GenBank/DDBJ whole genome shotgun (WGS) entry which is preliminary data.</text>
</comment>
<dbReference type="InterPro" id="IPR022742">
    <property type="entry name" value="Hydrolase_4"/>
</dbReference>
<feature type="domain" description="Serine aminopeptidase S33" evidence="1">
    <location>
        <begin position="41"/>
        <end position="150"/>
    </location>
</feature>
<organism evidence="2 3">
    <name type="scientific">Kitasatospora nipponensis</name>
    <dbReference type="NCBI Taxonomy" id="258049"/>
    <lineage>
        <taxon>Bacteria</taxon>
        <taxon>Bacillati</taxon>
        <taxon>Actinomycetota</taxon>
        <taxon>Actinomycetes</taxon>
        <taxon>Kitasatosporales</taxon>
        <taxon>Streptomycetaceae</taxon>
        <taxon>Kitasatospora</taxon>
    </lineage>
</organism>
<dbReference type="EMBL" id="BAAALF010000025">
    <property type="protein sequence ID" value="GAA1229818.1"/>
    <property type="molecule type" value="Genomic_DNA"/>
</dbReference>
<proteinExistence type="predicted"/>
<sequence length="252" mass="26442">MTITGIRVSDQRTELLAVDGEKIACTVLERPDLRDRPTATTAVVLHGAGTADQSVHRQLAELLAELGCRAVTLDFSGHGASSGRVPELSLERRFEQARAVIEEVGSADGELLLVGASMSGQTVADLARHYGARVAGLGLLAPAVYPRNAWTLPFGAGSGFTEAIRVPQAWQDSAALDAYAAFAGRAVLVVPGEDHVIPPAVTSAIAAALATRATFTRLLYPDATHHLGRYFRADPDACARFAYALTGAATPA</sequence>
<accession>A0ABN1W5P2</accession>
<dbReference type="RefSeq" id="WP_344440969.1">
    <property type="nucleotide sequence ID" value="NZ_BAAALF010000025.1"/>
</dbReference>